<feature type="transmembrane region" description="Helical" evidence="8">
    <location>
        <begin position="337"/>
        <end position="354"/>
    </location>
</feature>
<dbReference type="CDD" id="cd17321">
    <property type="entry name" value="MFS_MMR_MDR_like"/>
    <property type="match status" value="1"/>
</dbReference>
<sequence length="561" mass="57026">MTDPAPHRPAAPPADAAGTPAPPAESSTGSASHDVPGTAAPPAATGRRPGAGPAARRRTALGVGGTAVLLAALDAYVVVTVLVDIAKDVDVPLNHMERATPIVTGFLLGYIAAMPLLGRLSDRYGRRPLIHLCLAGFAAGSVVTALGDTVPWLVAGRGLQGVAGGALLPITMALVGDLWDEHDRPVALGAVGAAQELGSVLGPLYGAGLAALVPATLRLGDVQLGGWRSIFWLNLPLVALAAVAVQRSVPPPARDRTGDPAGRQGVDVVGGLLLALALGLLVAGLYNPDPSVSVLPPWGPPMIVAGVVAAVAFAGWERRSRTRLIDLTGALRGPFSATLGVSFLTGAALLVTLVDVQLSAQTLLGLETLDGALVLSRFLVALSVAALLGGLLARRYGERVVTVAGLALATAGYVRIGQWPADLAAAGYRMDVDLVVAGLGLGVVIAPLSSAVLRTTPAAQHGVASAAVVVARMMGMLLGVAGLSAWGFHRFQSLTADLDTPLPFGVDPTVYAGRLAEYEDRVRAALHTEYSEIFLLTAVLCGVGALVALLLPHRPAGAAAE</sequence>
<dbReference type="Gene3D" id="1.20.1720.10">
    <property type="entry name" value="Multidrug resistance protein D"/>
    <property type="match status" value="1"/>
</dbReference>
<evidence type="ECO:0000256" key="7">
    <source>
        <dbReference type="SAM" id="MobiDB-lite"/>
    </source>
</evidence>
<protein>
    <submittedName>
        <fullName evidence="10">Arabinose efflux permease-like protein</fullName>
    </submittedName>
</protein>
<dbReference type="Proteomes" id="UP000002029">
    <property type="component" value="Chromosome"/>
</dbReference>
<keyword evidence="11" id="KW-1185">Reference proteome</keyword>
<keyword evidence="4 8" id="KW-0812">Transmembrane</keyword>
<comment type="subcellular location">
    <subcellularLocation>
        <location evidence="1">Cell membrane</location>
        <topology evidence="1">Multi-pass membrane protein</topology>
    </subcellularLocation>
</comment>
<dbReference type="PANTHER" id="PTHR42718:SF46">
    <property type="entry name" value="BLR6921 PROTEIN"/>
    <property type="match status" value="1"/>
</dbReference>
<dbReference type="AlphaFoldDB" id="D2B9V0"/>
<feature type="transmembrane region" description="Helical" evidence="8">
    <location>
        <begin position="266"/>
        <end position="286"/>
    </location>
</feature>
<dbReference type="GO" id="GO:0005886">
    <property type="term" value="C:plasma membrane"/>
    <property type="evidence" value="ECO:0007669"/>
    <property type="project" value="UniProtKB-SubCell"/>
</dbReference>
<keyword evidence="3" id="KW-1003">Cell membrane</keyword>
<feature type="transmembrane region" description="Helical" evidence="8">
    <location>
        <begin position="60"/>
        <end position="79"/>
    </location>
</feature>
<feature type="domain" description="Major facilitator superfamily (MFS) profile" evidence="9">
    <location>
        <begin position="60"/>
        <end position="556"/>
    </location>
</feature>
<name>D2B9V0_STRRD</name>
<evidence type="ECO:0000313" key="10">
    <source>
        <dbReference type="EMBL" id="ACZ85963.1"/>
    </source>
</evidence>
<dbReference type="HOGENOM" id="CLU_000960_2_5_11"/>
<reference evidence="10 11" key="1">
    <citation type="journal article" date="2010" name="Stand. Genomic Sci.">
        <title>Complete genome sequence of Streptosporangium roseum type strain (NI 9100).</title>
        <authorList>
            <person name="Nolan M."/>
            <person name="Sikorski J."/>
            <person name="Jando M."/>
            <person name="Lucas S."/>
            <person name="Lapidus A."/>
            <person name="Glavina Del Rio T."/>
            <person name="Chen F."/>
            <person name="Tice H."/>
            <person name="Pitluck S."/>
            <person name="Cheng J.F."/>
            <person name="Chertkov O."/>
            <person name="Sims D."/>
            <person name="Meincke L."/>
            <person name="Brettin T."/>
            <person name="Han C."/>
            <person name="Detter J.C."/>
            <person name="Bruce D."/>
            <person name="Goodwin L."/>
            <person name="Land M."/>
            <person name="Hauser L."/>
            <person name="Chang Y.J."/>
            <person name="Jeffries C.D."/>
            <person name="Ivanova N."/>
            <person name="Mavromatis K."/>
            <person name="Mikhailova N."/>
            <person name="Chen A."/>
            <person name="Palaniappan K."/>
            <person name="Chain P."/>
            <person name="Rohde M."/>
            <person name="Goker M."/>
            <person name="Bristow J."/>
            <person name="Eisen J.A."/>
            <person name="Markowitz V."/>
            <person name="Hugenholtz P."/>
            <person name="Kyrpides N.C."/>
            <person name="Klenk H.P."/>
        </authorList>
    </citation>
    <scope>NUCLEOTIDE SEQUENCE [LARGE SCALE GENOMIC DNA]</scope>
    <source>
        <strain evidence="11">ATCC 12428 / DSM 43021 / JCM 3005 / NI 9100</strain>
    </source>
</reference>
<feature type="transmembrane region" description="Helical" evidence="8">
    <location>
        <begin position="129"/>
        <end position="147"/>
    </location>
</feature>
<evidence type="ECO:0000256" key="1">
    <source>
        <dbReference type="ARBA" id="ARBA00004651"/>
    </source>
</evidence>
<dbReference type="InterPro" id="IPR036259">
    <property type="entry name" value="MFS_trans_sf"/>
</dbReference>
<keyword evidence="6 8" id="KW-0472">Membrane</keyword>
<dbReference type="KEGG" id="sro:Sros_3011"/>
<feature type="transmembrane region" description="Helical" evidence="8">
    <location>
        <begin position="159"/>
        <end position="179"/>
    </location>
</feature>
<feature type="transmembrane region" description="Helical" evidence="8">
    <location>
        <begin position="436"/>
        <end position="453"/>
    </location>
</feature>
<keyword evidence="5 8" id="KW-1133">Transmembrane helix</keyword>
<proteinExistence type="predicted"/>
<evidence type="ECO:0000256" key="3">
    <source>
        <dbReference type="ARBA" id="ARBA00022475"/>
    </source>
</evidence>
<feature type="transmembrane region" description="Helical" evidence="8">
    <location>
        <begin position="298"/>
        <end position="316"/>
    </location>
</feature>
<keyword evidence="2" id="KW-0813">Transport</keyword>
<dbReference type="Gene3D" id="1.20.1250.20">
    <property type="entry name" value="MFS general substrate transporter like domains"/>
    <property type="match status" value="1"/>
</dbReference>
<evidence type="ECO:0000313" key="11">
    <source>
        <dbReference type="Proteomes" id="UP000002029"/>
    </source>
</evidence>
<feature type="transmembrane region" description="Helical" evidence="8">
    <location>
        <begin position="226"/>
        <end position="245"/>
    </location>
</feature>
<evidence type="ECO:0000256" key="5">
    <source>
        <dbReference type="ARBA" id="ARBA00022989"/>
    </source>
</evidence>
<feature type="transmembrane region" description="Helical" evidence="8">
    <location>
        <begin position="99"/>
        <end position="117"/>
    </location>
</feature>
<feature type="compositionally biased region" description="Low complexity" evidence="7">
    <location>
        <begin position="36"/>
        <end position="54"/>
    </location>
</feature>
<dbReference type="InterPro" id="IPR020846">
    <property type="entry name" value="MFS_dom"/>
</dbReference>
<evidence type="ECO:0000256" key="6">
    <source>
        <dbReference type="ARBA" id="ARBA00023136"/>
    </source>
</evidence>
<feature type="region of interest" description="Disordered" evidence="7">
    <location>
        <begin position="1"/>
        <end position="57"/>
    </location>
</feature>
<dbReference type="EMBL" id="CP001814">
    <property type="protein sequence ID" value="ACZ85963.1"/>
    <property type="molecule type" value="Genomic_DNA"/>
</dbReference>
<feature type="transmembrane region" description="Helical" evidence="8">
    <location>
        <begin position="533"/>
        <end position="551"/>
    </location>
</feature>
<dbReference type="PROSITE" id="PS50850">
    <property type="entry name" value="MFS"/>
    <property type="match status" value="1"/>
</dbReference>
<dbReference type="STRING" id="479432.Sros_3011"/>
<dbReference type="RefSeq" id="WP_012889708.1">
    <property type="nucleotide sequence ID" value="NC_013595.1"/>
</dbReference>
<dbReference type="OrthoDB" id="3453194at2"/>
<organism evidence="10 11">
    <name type="scientific">Streptosporangium roseum (strain ATCC 12428 / DSM 43021 / JCM 3005 / KCTC 9067 / NCIMB 10171 / NRRL 2505 / NI 9100)</name>
    <dbReference type="NCBI Taxonomy" id="479432"/>
    <lineage>
        <taxon>Bacteria</taxon>
        <taxon>Bacillati</taxon>
        <taxon>Actinomycetota</taxon>
        <taxon>Actinomycetes</taxon>
        <taxon>Streptosporangiales</taxon>
        <taxon>Streptosporangiaceae</taxon>
        <taxon>Streptosporangium</taxon>
    </lineage>
</organism>
<dbReference type="SUPFAM" id="SSF103473">
    <property type="entry name" value="MFS general substrate transporter"/>
    <property type="match status" value="1"/>
</dbReference>
<gene>
    <name evidence="10" type="ordered locus">Sros_3011</name>
</gene>
<evidence type="ECO:0000256" key="4">
    <source>
        <dbReference type="ARBA" id="ARBA00022692"/>
    </source>
</evidence>
<accession>D2B9V0</accession>
<dbReference type="GO" id="GO:0022857">
    <property type="term" value="F:transmembrane transporter activity"/>
    <property type="evidence" value="ECO:0007669"/>
    <property type="project" value="InterPro"/>
</dbReference>
<dbReference type="PANTHER" id="PTHR42718">
    <property type="entry name" value="MAJOR FACILITATOR SUPERFAMILY MULTIDRUG TRANSPORTER MFSC"/>
    <property type="match status" value="1"/>
</dbReference>
<feature type="transmembrane region" description="Helical" evidence="8">
    <location>
        <begin position="400"/>
        <end position="416"/>
    </location>
</feature>
<dbReference type="eggNOG" id="COG0477">
    <property type="taxonomic scope" value="Bacteria"/>
</dbReference>
<feature type="transmembrane region" description="Helical" evidence="8">
    <location>
        <begin position="374"/>
        <end position="393"/>
    </location>
</feature>
<evidence type="ECO:0000256" key="2">
    <source>
        <dbReference type="ARBA" id="ARBA00022448"/>
    </source>
</evidence>
<evidence type="ECO:0000259" key="9">
    <source>
        <dbReference type="PROSITE" id="PS50850"/>
    </source>
</evidence>
<dbReference type="Pfam" id="PF07690">
    <property type="entry name" value="MFS_1"/>
    <property type="match status" value="1"/>
</dbReference>
<dbReference type="InterPro" id="IPR011701">
    <property type="entry name" value="MFS"/>
</dbReference>
<feature type="transmembrane region" description="Helical" evidence="8">
    <location>
        <begin position="465"/>
        <end position="488"/>
    </location>
</feature>
<evidence type="ECO:0000256" key="8">
    <source>
        <dbReference type="SAM" id="Phobius"/>
    </source>
</evidence>